<evidence type="ECO:0000313" key="2">
    <source>
        <dbReference type="EMBL" id="SFL24813.1"/>
    </source>
</evidence>
<accession>A0A1I4G563</accession>
<proteinExistence type="predicted"/>
<feature type="region of interest" description="Disordered" evidence="1">
    <location>
        <begin position="142"/>
        <end position="164"/>
    </location>
</feature>
<dbReference type="RefSeq" id="WP_093851133.1">
    <property type="nucleotide sequence ID" value="NZ_FOSG01000015.1"/>
</dbReference>
<dbReference type="EMBL" id="FOSG01000015">
    <property type="protein sequence ID" value="SFL24813.1"/>
    <property type="molecule type" value="Genomic_DNA"/>
</dbReference>
<evidence type="ECO:0000313" key="3">
    <source>
        <dbReference type="Proteomes" id="UP000198928"/>
    </source>
</evidence>
<dbReference type="AlphaFoldDB" id="A0A1I4G563"/>
<dbReference type="Proteomes" id="UP000198928">
    <property type="component" value="Unassembled WGS sequence"/>
</dbReference>
<protein>
    <submittedName>
        <fullName evidence="2">Uncharacterized protein</fullName>
    </submittedName>
</protein>
<evidence type="ECO:0000256" key="1">
    <source>
        <dbReference type="SAM" id="MobiDB-lite"/>
    </source>
</evidence>
<sequence length="164" mass="17655">MVNETEYRSPSCVIGRHGRCADGEPRDSGVPGVRHLACACPCHPAPGAPEPAAAPPPGAGHWYRLCWTVRPEQDPYRLLPRLLHGVLLGQDVPAILRGMRGCLAPPVFHDPARVRAEADTGPGWTYETAALTIHARRIAEPARPAEPADHTAPFGCPDRRGCRG</sequence>
<reference evidence="3" key="1">
    <citation type="submission" date="2016-10" db="EMBL/GenBank/DDBJ databases">
        <authorList>
            <person name="Varghese N."/>
            <person name="Submissions S."/>
        </authorList>
    </citation>
    <scope>NUCLEOTIDE SEQUENCE [LARGE SCALE GENOMIC DNA]</scope>
    <source>
        <strain evidence="3">PL19</strain>
    </source>
</reference>
<name>A0A1I4G563_9ACTN</name>
<keyword evidence="3" id="KW-1185">Reference proteome</keyword>
<dbReference type="OrthoDB" id="4223097at2"/>
<gene>
    <name evidence="2" type="ORF">SAMN05192584_11593</name>
</gene>
<organism evidence="2 3">
    <name type="scientific">Streptomyces pini</name>
    <dbReference type="NCBI Taxonomy" id="1520580"/>
    <lineage>
        <taxon>Bacteria</taxon>
        <taxon>Bacillati</taxon>
        <taxon>Actinomycetota</taxon>
        <taxon>Actinomycetes</taxon>
        <taxon>Kitasatosporales</taxon>
        <taxon>Streptomycetaceae</taxon>
        <taxon>Streptomyces</taxon>
    </lineage>
</organism>